<keyword evidence="4" id="KW-0012">Acyltransferase</keyword>
<dbReference type="GO" id="GO:0003870">
    <property type="term" value="F:5-aminolevulinate synthase activity"/>
    <property type="evidence" value="ECO:0007669"/>
    <property type="project" value="InterPro"/>
</dbReference>
<dbReference type="InterPro" id="IPR015422">
    <property type="entry name" value="PyrdxlP-dep_Trfase_small"/>
</dbReference>
<dbReference type="Proteomes" id="UP000027361">
    <property type="component" value="Unassembled WGS sequence"/>
</dbReference>
<accession>A0A066V1V3</accession>
<dbReference type="InterPro" id="IPR004839">
    <property type="entry name" value="Aminotransferase_I/II_large"/>
</dbReference>
<evidence type="ECO:0000256" key="4">
    <source>
        <dbReference type="ARBA" id="ARBA00023315"/>
    </source>
</evidence>
<evidence type="ECO:0000256" key="2">
    <source>
        <dbReference type="ARBA" id="ARBA00008392"/>
    </source>
</evidence>
<dbReference type="PANTHER" id="PTHR13693">
    <property type="entry name" value="CLASS II AMINOTRANSFERASE/8-AMINO-7-OXONONANOATE SYNTHASE"/>
    <property type="match status" value="1"/>
</dbReference>
<evidence type="ECO:0000313" key="7">
    <source>
        <dbReference type="Proteomes" id="UP000027361"/>
    </source>
</evidence>
<comment type="caution">
    <text evidence="6">The sequence shown here is derived from an EMBL/GenBank/DDBJ whole genome shotgun (WGS) entry which is preliminary data.</text>
</comment>
<dbReference type="OrthoDB" id="10263824at2759"/>
<reference evidence="6 7" key="1">
    <citation type="submission" date="2014-05" db="EMBL/GenBank/DDBJ databases">
        <title>Draft genome sequence of a rare smut relative, Tilletiaria anomala UBC 951.</title>
        <authorList>
            <consortium name="DOE Joint Genome Institute"/>
            <person name="Toome M."/>
            <person name="Kuo A."/>
            <person name="Henrissat B."/>
            <person name="Lipzen A."/>
            <person name="Tritt A."/>
            <person name="Yoshinaga Y."/>
            <person name="Zane M."/>
            <person name="Barry K."/>
            <person name="Grigoriev I.V."/>
            <person name="Spatafora J.W."/>
            <person name="Aimea M.C."/>
        </authorList>
    </citation>
    <scope>NUCLEOTIDE SEQUENCE [LARGE SCALE GENOMIC DNA]</scope>
    <source>
        <strain evidence="6 7">UBC 951</strain>
    </source>
</reference>
<dbReference type="InterPro" id="IPR010961">
    <property type="entry name" value="4pyrrol_synth_NH2levulA_synth"/>
</dbReference>
<keyword evidence="3 6" id="KW-0808">Transferase</keyword>
<dbReference type="Gene3D" id="3.90.1150.10">
    <property type="entry name" value="Aspartate Aminotransferase, domain 1"/>
    <property type="match status" value="1"/>
</dbReference>
<dbReference type="Gene3D" id="3.40.640.10">
    <property type="entry name" value="Type I PLP-dependent aspartate aminotransferase-like (Major domain)"/>
    <property type="match status" value="1"/>
</dbReference>
<dbReference type="RefSeq" id="XP_013239788.1">
    <property type="nucleotide sequence ID" value="XM_013384334.1"/>
</dbReference>
<dbReference type="GO" id="GO:0006783">
    <property type="term" value="P:heme biosynthetic process"/>
    <property type="evidence" value="ECO:0007669"/>
    <property type="project" value="TreeGrafter"/>
</dbReference>
<dbReference type="AlphaFoldDB" id="A0A066V1V3"/>
<dbReference type="InterPro" id="IPR015424">
    <property type="entry name" value="PyrdxlP-dep_Trfase"/>
</dbReference>
<dbReference type="NCBIfam" id="TIGR01821">
    <property type="entry name" value="5aminolev_synth"/>
    <property type="match status" value="1"/>
</dbReference>
<evidence type="ECO:0000256" key="3">
    <source>
        <dbReference type="ARBA" id="ARBA00022679"/>
    </source>
</evidence>
<dbReference type="InterPro" id="IPR015421">
    <property type="entry name" value="PyrdxlP-dep_Trfase_major"/>
</dbReference>
<organism evidence="6 7">
    <name type="scientific">Tilletiaria anomala (strain ATCC 24038 / CBS 436.72 / UBC 951)</name>
    <dbReference type="NCBI Taxonomy" id="1037660"/>
    <lineage>
        <taxon>Eukaryota</taxon>
        <taxon>Fungi</taxon>
        <taxon>Dikarya</taxon>
        <taxon>Basidiomycota</taxon>
        <taxon>Ustilaginomycotina</taxon>
        <taxon>Exobasidiomycetes</taxon>
        <taxon>Georgefischeriales</taxon>
        <taxon>Tilletiariaceae</taxon>
        <taxon>Tilletiaria</taxon>
    </lineage>
</organism>
<evidence type="ECO:0000313" key="6">
    <source>
        <dbReference type="EMBL" id="KDN35411.1"/>
    </source>
</evidence>
<comment type="cofactor">
    <cofactor evidence="1">
        <name>pyridoxal 5'-phosphate</name>
        <dbReference type="ChEBI" id="CHEBI:597326"/>
    </cofactor>
</comment>
<name>A0A066V1V3_TILAU</name>
<feature type="non-terminal residue" evidence="6">
    <location>
        <position position="1"/>
    </location>
</feature>
<dbReference type="PANTHER" id="PTHR13693:SF102">
    <property type="entry name" value="2-AMINO-3-KETOBUTYRATE COENZYME A LIGASE, MITOCHONDRIAL"/>
    <property type="match status" value="1"/>
</dbReference>
<dbReference type="STRING" id="1037660.A0A066V1V3"/>
<dbReference type="GO" id="GO:0005739">
    <property type="term" value="C:mitochondrion"/>
    <property type="evidence" value="ECO:0007669"/>
    <property type="project" value="TreeGrafter"/>
</dbReference>
<dbReference type="EMBL" id="JMSN01000216">
    <property type="protein sequence ID" value="KDN35411.1"/>
    <property type="molecule type" value="Genomic_DNA"/>
</dbReference>
<dbReference type="HOGENOM" id="CLU_953792_0_0_1"/>
<sequence>IYRHNDMDDLEAKLASVPLDTPKIIAFESVYSMCGTVGPIEKTVELAEKYGAITFLDEVHAVGMYGPRGAGVAEHLDWDVQAILSTPGATAAAPAQRTLMDRIDIISGTLGKAFGNVGGYIAGSHRFVDLIRSYAPQFIFSTTLPPHVLTGARTAVEVLMEANESRVVQQLRTRELKHALHAAGIPLQHNPSHIVPVLVGSAEKAKRASDMLLEVHQAYVQPINFPTVARGLERLRITPTPWHTSGDVRTLVAALDDVWSTLGLRRVHDLR</sequence>
<evidence type="ECO:0000259" key="5">
    <source>
        <dbReference type="Pfam" id="PF00155"/>
    </source>
</evidence>
<dbReference type="InParanoid" id="A0A066V1V3"/>
<dbReference type="OMA" id="SIHITEP"/>
<feature type="non-terminal residue" evidence="6">
    <location>
        <position position="271"/>
    </location>
</feature>
<proteinExistence type="inferred from homology"/>
<dbReference type="GO" id="GO:0030170">
    <property type="term" value="F:pyridoxal phosphate binding"/>
    <property type="evidence" value="ECO:0007669"/>
    <property type="project" value="InterPro"/>
</dbReference>
<comment type="similarity">
    <text evidence="2">Belongs to the class-II pyridoxal-phosphate-dependent aminotransferase family.</text>
</comment>
<protein>
    <submittedName>
        <fullName evidence="6">PLP-dependent transferase</fullName>
    </submittedName>
</protein>
<feature type="domain" description="Aminotransferase class I/classII large" evidence="5">
    <location>
        <begin position="3"/>
        <end position="255"/>
    </location>
</feature>
<gene>
    <name evidence="6" type="ORF">K437DRAFT_216794</name>
</gene>
<dbReference type="SUPFAM" id="SSF53383">
    <property type="entry name" value="PLP-dependent transferases"/>
    <property type="match status" value="1"/>
</dbReference>
<dbReference type="Pfam" id="PF00155">
    <property type="entry name" value="Aminotran_1_2"/>
    <property type="match status" value="1"/>
</dbReference>
<keyword evidence="7" id="KW-1185">Reference proteome</keyword>
<evidence type="ECO:0000256" key="1">
    <source>
        <dbReference type="ARBA" id="ARBA00001933"/>
    </source>
</evidence>
<dbReference type="InterPro" id="IPR050087">
    <property type="entry name" value="AON_synthase_class-II"/>
</dbReference>
<dbReference type="GeneID" id="25262147"/>